<comment type="caution">
    <text evidence="1">The sequence shown here is derived from an EMBL/GenBank/DDBJ whole genome shotgun (WGS) entry which is preliminary data.</text>
</comment>
<evidence type="ECO:0000313" key="1">
    <source>
        <dbReference type="EMBL" id="CAG8782852.1"/>
    </source>
</evidence>
<organism evidence="1 2">
    <name type="scientific">Dentiscutata erythropus</name>
    <dbReference type="NCBI Taxonomy" id="1348616"/>
    <lineage>
        <taxon>Eukaryota</taxon>
        <taxon>Fungi</taxon>
        <taxon>Fungi incertae sedis</taxon>
        <taxon>Mucoromycota</taxon>
        <taxon>Glomeromycotina</taxon>
        <taxon>Glomeromycetes</taxon>
        <taxon>Diversisporales</taxon>
        <taxon>Gigasporaceae</taxon>
        <taxon>Dentiscutata</taxon>
    </lineage>
</organism>
<sequence>KNRGVPSRKSVSLLSPDEIEKIYQTYWVMYSKGLAHYSYDYSHKGRKRIVNRLINNAKVIQRAWRAFKLRPKTWAKLVWNIVRNNGTPDEKKFLGITSRDIRIPDDRYVWYIDRKILAKDAEKKRDQLHEQLNFVAYILAFIELYRQGYRIVEYLEWTYMLKWLSNPEYYHINESGNERIVKRLEYARYMCKTHGKLYLCDSLKINYFETKYLYTLGEEINIDFSDSNNNCDCPPSM</sequence>
<gene>
    <name evidence="1" type="ORF">DERYTH_LOCUS19860</name>
</gene>
<feature type="non-terminal residue" evidence="1">
    <location>
        <position position="237"/>
    </location>
</feature>
<protein>
    <submittedName>
        <fullName evidence="1">7121_t:CDS:1</fullName>
    </submittedName>
</protein>
<reference evidence="1" key="1">
    <citation type="submission" date="2021-06" db="EMBL/GenBank/DDBJ databases">
        <authorList>
            <person name="Kallberg Y."/>
            <person name="Tangrot J."/>
            <person name="Rosling A."/>
        </authorList>
    </citation>
    <scope>NUCLEOTIDE SEQUENCE</scope>
    <source>
        <strain evidence="1">MA453B</strain>
    </source>
</reference>
<proteinExistence type="predicted"/>
<dbReference type="AlphaFoldDB" id="A0A9N9JHU0"/>
<dbReference type="OrthoDB" id="2384696at2759"/>
<keyword evidence="2" id="KW-1185">Reference proteome</keyword>
<name>A0A9N9JHU0_9GLOM</name>
<dbReference type="EMBL" id="CAJVPY010022442">
    <property type="protein sequence ID" value="CAG8782852.1"/>
    <property type="molecule type" value="Genomic_DNA"/>
</dbReference>
<dbReference type="Proteomes" id="UP000789405">
    <property type="component" value="Unassembled WGS sequence"/>
</dbReference>
<evidence type="ECO:0000313" key="2">
    <source>
        <dbReference type="Proteomes" id="UP000789405"/>
    </source>
</evidence>
<accession>A0A9N9JHU0</accession>